<accession>A0A7J3ZAD1</accession>
<sequence>MPNLNAFSINSSFFIANSATAIPRMVRVINAFKKDGMEVITSNVATSIAISKKTGKTIAVCSLSSPSSIVFANIYNKSK</sequence>
<dbReference type="EMBL" id="DRYQ01000106">
    <property type="protein sequence ID" value="HHQ51143.1"/>
    <property type="molecule type" value="Genomic_DNA"/>
</dbReference>
<protein>
    <submittedName>
        <fullName evidence="1">Uncharacterized protein</fullName>
    </submittedName>
</protein>
<name>A0A7J3ZAD1_9CREN</name>
<evidence type="ECO:0000313" key="1">
    <source>
        <dbReference type="EMBL" id="HHQ51143.1"/>
    </source>
</evidence>
<reference evidence="1" key="1">
    <citation type="journal article" date="2020" name="mSystems">
        <title>Genome- and Community-Level Interaction Insights into Carbon Utilization and Element Cycling Functions of Hydrothermarchaeota in Hydrothermal Sediment.</title>
        <authorList>
            <person name="Zhou Z."/>
            <person name="Liu Y."/>
            <person name="Xu W."/>
            <person name="Pan J."/>
            <person name="Luo Z.H."/>
            <person name="Li M."/>
        </authorList>
    </citation>
    <scope>NUCLEOTIDE SEQUENCE [LARGE SCALE GENOMIC DNA]</scope>
    <source>
        <strain evidence="1">SpSt-1105</strain>
    </source>
</reference>
<organism evidence="1">
    <name type="scientific">Ignisphaera aggregans</name>
    <dbReference type="NCBI Taxonomy" id="334771"/>
    <lineage>
        <taxon>Archaea</taxon>
        <taxon>Thermoproteota</taxon>
        <taxon>Thermoprotei</taxon>
        <taxon>Desulfurococcales</taxon>
        <taxon>Desulfurococcaceae</taxon>
        <taxon>Ignisphaera</taxon>
    </lineage>
</organism>
<gene>
    <name evidence="1" type="ORF">ENM66_07340</name>
</gene>
<dbReference type="AlphaFoldDB" id="A0A7J3ZAD1"/>
<comment type="caution">
    <text evidence="1">The sequence shown here is derived from an EMBL/GenBank/DDBJ whole genome shotgun (WGS) entry which is preliminary data.</text>
</comment>
<proteinExistence type="predicted"/>